<accession>A0ABQ4GBL0</accession>
<name>A0ABQ4GBL0_9ACTN</name>
<dbReference type="Proteomes" id="UP000603904">
    <property type="component" value="Unassembled WGS sequence"/>
</dbReference>
<sequence length="54" mass="5814">MTADGAGRGRPRWRRPEVGLRHADRDRCGQGSGYAVAQAEPFRVKPVGAGLLPL</sequence>
<dbReference type="EMBL" id="BOOC01000060">
    <property type="protein sequence ID" value="GIH44480.1"/>
    <property type="molecule type" value="Genomic_DNA"/>
</dbReference>
<reference evidence="2 3" key="1">
    <citation type="submission" date="2021-01" db="EMBL/GenBank/DDBJ databases">
        <title>Whole genome shotgun sequence of Microbispora corallina NBRC 16416.</title>
        <authorList>
            <person name="Komaki H."/>
            <person name="Tamura T."/>
        </authorList>
    </citation>
    <scope>NUCLEOTIDE SEQUENCE [LARGE SCALE GENOMIC DNA]</scope>
    <source>
        <strain evidence="2 3">NBRC 16416</strain>
    </source>
</reference>
<evidence type="ECO:0000313" key="2">
    <source>
        <dbReference type="EMBL" id="GIH44480.1"/>
    </source>
</evidence>
<evidence type="ECO:0000256" key="1">
    <source>
        <dbReference type="SAM" id="MobiDB-lite"/>
    </source>
</evidence>
<organism evidence="2 3">
    <name type="scientific">Microbispora corallina</name>
    <dbReference type="NCBI Taxonomy" id="83302"/>
    <lineage>
        <taxon>Bacteria</taxon>
        <taxon>Bacillati</taxon>
        <taxon>Actinomycetota</taxon>
        <taxon>Actinomycetes</taxon>
        <taxon>Streptosporangiales</taxon>
        <taxon>Streptosporangiaceae</taxon>
        <taxon>Microbispora</taxon>
    </lineage>
</organism>
<evidence type="ECO:0000313" key="3">
    <source>
        <dbReference type="Proteomes" id="UP000603904"/>
    </source>
</evidence>
<comment type="caution">
    <text evidence="2">The sequence shown here is derived from an EMBL/GenBank/DDBJ whole genome shotgun (WGS) entry which is preliminary data.</text>
</comment>
<proteinExistence type="predicted"/>
<gene>
    <name evidence="2" type="ORF">Mco01_74800</name>
</gene>
<protein>
    <submittedName>
        <fullName evidence="2">Uncharacterized protein</fullName>
    </submittedName>
</protein>
<feature type="compositionally biased region" description="Basic and acidic residues" evidence="1">
    <location>
        <begin position="14"/>
        <end position="28"/>
    </location>
</feature>
<keyword evidence="3" id="KW-1185">Reference proteome</keyword>
<feature type="region of interest" description="Disordered" evidence="1">
    <location>
        <begin position="1"/>
        <end position="31"/>
    </location>
</feature>